<reference evidence="7" key="1">
    <citation type="journal article" date="2023" name="DNA Res.">
        <title>Chromosome-level genome assembly of Phrynocephalus forsythii using third-generation DNA sequencing and Hi-C analysis.</title>
        <authorList>
            <person name="Qi Y."/>
            <person name="Zhao W."/>
            <person name="Zhao Y."/>
            <person name="Niu C."/>
            <person name="Cao S."/>
            <person name="Zhang Y."/>
        </authorList>
    </citation>
    <scope>NUCLEOTIDE SEQUENCE</scope>
    <source>
        <tissue evidence="7">Muscle</tissue>
    </source>
</reference>
<proteinExistence type="inferred from homology"/>
<sequence>MNRNKKLAPPPPRGGKGNATPRQMGLLLDLSPDGMMASDGEDDHELEAELLALVGGQPDLKRKPNGKTPLPMEAIERMAAFCMKDSDDEDGAEEGDLEDDDELLAELHEVLEEDVEAKDAPTLEAAKANDAPADSGGMESILEERLSMYKTAVANAKQAGESAKVRRFERGLKVKYSLEGCCGHGKFKSLLFDSLRETEDRRAGVLLFGKARVEDSKACITFPNDSGKFVDFGEEGKKIDEGDIPPPVATGKSALSQKASPLEAPSPSEASRPEEKAALPSHLPLVSSSEAPEQPPPKSPPESGPPPKLPPPLLPKPKMFPAPPVPLASPEAPPGKACPSAPSPPSAPQSSDTEVVLQAKQRVYKLAALRAKQEGNIEMATKYYRVAKMFDPILISASKGEEVDLSSLPPPPDQLSKEMLSPSGPQPPVSTATPLLSPAVTPPASTLPSPGDVPPPPRDMMEALQQRMDRYKAAAAQAKSKGDDRKARMHERIVKQYQDAIRAHKAGKPVEFADLPVPPGFPPIQGMESSPGDQSFSGILETAMKLVSEEEEEGDEETNKPEPSLTSSQPASALQPKLPPQPGSRAVAPAAPKSAAAAKNAGKVNTRAQQQLTFLETRKKQLMQAALRAKQQNDIEGAKLFLRQAKGLDPMIEACLALGTCMTNGSETDHLFRACLLLTWLLFLLQMCMNYSKQFTHLGNIAETTKFEKMAEECKKNMEVLKQAHAKGFPLPKYHYEQRTFNMVKIFPELNSNDMVLSIVRGVNLPAPPGMSPNDLDAFVRFEFPYPNAEEAQKDKTGVIKNSNAPEFQEKFKLFINRGHRGLKRAIQTKGIKFEVVHKGGLFKTDRVVGSAQLKLEALETACEIREILELLDGRRPTGGKLEVIVRLREPLTSQQLETTTEKWLVALPKPKAPAPPGKDVGTSKTVCTLHSFNVLAFDKERLEKKMLAYKQAGQRPPGDLLEQHQNVLQMIQWQKSQLQHGGPTAKKEYLSQLERYQQWYTEAARRLGSEGKREAAKDALYKRNLVECELQKFRK</sequence>
<evidence type="ECO:0000256" key="3">
    <source>
        <dbReference type="ARBA" id="ARBA00068693"/>
    </source>
</evidence>
<dbReference type="OrthoDB" id="19996at2759"/>
<dbReference type="PROSITE" id="PS50004">
    <property type="entry name" value="C2"/>
    <property type="match status" value="1"/>
</dbReference>
<feature type="coiled-coil region" evidence="4">
    <location>
        <begin position="605"/>
        <end position="632"/>
    </location>
</feature>
<dbReference type="EMBL" id="JAPFRF010000011">
    <property type="protein sequence ID" value="KAJ7317392.1"/>
    <property type="molecule type" value="Genomic_DNA"/>
</dbReference>
<keyword evidence="2 4" id="KW-0175">Coiled coil</keyword>
<comment type="caution">
    <text evidence="7">The sequence shown here is derived from an EMBL/GenBank/DDBJ whole genome shotgun (WGS) entry which is preliminary data.</text>
</comment>
<dbReference type="InterPro" id="IPR039725">
    <property type="entry name" value="CC2D1A/B"/>
</dbReference>
<organism evidence="7 8">
    <name type="scientific">Phrynocephalus forsythii</name>
    <dbReference type="NCBI Taxonomy" id="171643"/>
    <lineage>
        <taxon>Eukaryota</taxon>
        <taxon>Metazoa</taxon>
        <taxon>Chordata</taxon>
        <taxon>Craniata</taxon>
        <taxon>Vertebrata</taxon>
        <taxon>Euteleostomi</taxon>
        <taxon>Lepidosauria</taxon>
        <taxon>Squamata</taxon>
        <taxon>Bifurcata</taxon>
        <taxon>Unidentata</taxon>
        <taxon>Episquamata</taxon>
        <taxon>Toxicofera</taxon>
        <taxon>Iguania</taxon>
        <taxon>Acrodonta</taxon>
        <taxon>Agamidae</taxon>
        <taxon>Agaminae</taxon>
        <taxon>Phrynocephalus</taxon>
    </lineage>
</organism>
<feature type="region of interest" description="Disordered" evidence="5">
    <location>
        <begin position="511"/>
        <end position="603"/>
    </location>
</feature>
<dbReference type="Proteomes" id="UP001142489">
    <property type="component" value="Unassembled WGS sequence"/>
</dbReference>
<feature type="region of interest" description="Disordered" evidence="5">
    <location>
        <begin position="237"/>
        <end position="355"/>
    </location>
</feature>
<dbReference type="GO" id="GO:0001227">
    <property type="term" value="F:DNA-binding transcription repressor activity, RNA polymerase II-specific"/>
    <property type="evidence" value="ECO:0007669"/>
    <property type="project" value="InterPro"/>
</dbReference>
<dbReference type="InterPro" id="IPR006608">
    <property type="entry name" value="CC2D1A/B_DM14"/>
</dbReference>
<comment type="similarity">
    <text evidence="1">Belongs to the CC2D1 family.</text>
</comment>
<dbReference type="InterPro" id="IPR037772">
    <property type="entry name" value="C2_Freud"/>
</dbReference>
<dbReference type="CDD" id="cd08690">
    <property type="entry name" value="C2_Freud-1"/>
    <property type="match status" value="1"/>
</dbReference>
<evidence type="ECO:0000259" key="6">
    <source>
        <dbReference type="PROSITE" id="PS50004"/>
    </source>
</evidence>
<dbReference type="FunFam" id="2.60.40.150:FF:000104">
    <property type="entry name" value="coiled-coil and C2 domain-containing protein 1B"/>
    <property type="match status" value="1"/>
</dbReference>
<evidence type="ECO:0000256" key="4">
    <source>
        <dbReference type="SAM" id="Coils"/>
    </source>
</evidence>
<dbReference type="InterPro" id="IPR035892">
    <property type="entry name" value="C2_domain_sf"/>
</dbReference>
<feature type="region of interest" description="Disordered" evidence="5">
    <location>
        <begin position="469"/>
        <end position="488"/>
    </location>
</feature>
<dbReference type="AlphaFoldDB" id="A0A9Q0XKF2"/>
<name>A0A9Q0XKF2_9SAUR</name>
<dbReference type="PANTHER" id="PTHR13076:SF8">
    <property type="entry name" value="COILED-COIL AND C2 DOMAIN-CONTAINING PROTEIN 1A"/>
    <property type="match status" value="1"/>
</dbReference>
<feature type="compositionally biased region" description="Pro residues" evidence="5">
    <location>
        <begin position="293"/>
        <end position="333"/>
    </location>
</feature>
<feature type="domain" description="C2" evidence="6">
    <location>
        <begin position="735"/>
        <end position="869"/>
    </location>
</feature>
<evidence type="ECO:0000313" key="7">
    <source>
        <dbReference type="EMBL" id="KAJ7317392.1"/>
    </source>
</evidence>
<dbReference type="Gene3D" id="2.60.40.150">
    <property type="entry name" value="C2 domain"/>
    <property type="match status" value="1"/>
</dbReference>
<dbReference type="Pfam" id="PF21528">
    <property type="entry name" value="CC2D1A-B_DM14"/>
    <property type="match status" value="3"/>
</dbReference>
<feature type="compositionally biased region" description="Polar residues" evidence="5">
    <location>
        <begin position="527"/>
        <end position="537"/>
    </location>
</feature>
<keyword evidence="8" id="KW-1185">Reference proteome</keyword>
<feature type="region of interest" description="Disordered" evidence="5">
    <location>
        <begin position="1"/>
        <end position="25"/>
    </location>
</feature>
<evidence type="ECO:0000256" key="5">
    <source>
        <dbReference type="SAM" id="MobiDB-lite"/>
    </source>
</evidence>
<dbReference type="SUPFAM" id="SSF49562">
    <property type="entry name" value="C2 domain (Calcium/lipid-binding domain, CaLB)"/>
    <property type="match status" value="1"/>
</dbReference>
<evidence type="ECO:0000313" key="8">
    <source>
        <dbReference type="Proteomes" id="UP001142489"/>
    </source>
</evidence>
<dbReference type="SMART" id="SM00239">
    <property type="entry name" value="C2"/>
    <property type="match status" value="1"/>
</dbReference>
<dbReference type="PANTHER" id="PTHR13076">
    <property type="entry name" value="COILED-COIL AND C2 DOMAIN-CONTAINING PROTEIN 1-LIKE"/>
    <property type="match status" value="1"/>
</dbReference>
<feature type="region of interest" description="Disordered" evidence="5">
    <location>
        <begin position="399"/>
        <end position="460"/>
    </location>
</feature>
<dbReference type="InterPro" id="IPR000008">
    <property type="entry name" value="C2_dom"/>
</dbReference>
<feature type="compositionally biased region" description="Low complexity" evidence="5">
    <location>
        <begin position="259"/>
        <end position="270"/>
    </location>
</feature>
<feature type="compositionally biased region" description="Low complexity" evidence="5">
    <location>
        <begin position="586"/>
        <end position="603"/>
    </location>
</feature>
<dbReference type="SMART" id="SM00685">
    <property type="entry name" value="DM14"/>
    <property type="match status" value="4"/>
</dbReference>
<gene>
    <name evidence="7" type="ORF">JRQ81_003554</name>
</gene>
<dbReference type="Pfam" id="PF00168">
    <property type="entry name" value="C2"/>
    <property type="match status" value="1"/>
</dbReference>
<protein>
    <recommendedName>
        <fullName evidence="3">Coiled-coil and C2 domain-containing protein 1B</fullName>
    </recommendedName>
</protein>
<accession>A0A9Q0XKF2</accession>
<evidence type="ECO:0000256" key="2">
    <source>
        <dbReference type="ARBA" id="ARBA00023054"/>
    </source>
</evidence>
<evidence type="ECO:0000256" key="1">
    <source>
        <dbReference type="ARBA" id="ARBA00010672"/>
    </source>
</evidence>